<keyword evidence="7" id="KW-1185">Reference proteome</keyword>
<dbReference type="PROSITE" id="PS50011">
    <property type="entry name" value="PROTEIN_KINASE_DOM"/>
    <property type="match status" value="1"/>
</dbReference>
<dbReference type="PANTHER" id="PTHR48012">
    <property type="entry name" value="STERILE20-LIKE KINASE, ISOFORM B-RELATED"/>
    <property type="match status" value="1"/>
</dbReference>
<keyword evidence="6" id="KW-0808">Transferase</keyword>
<dbReference type="InterPro" id="IPR001245">
    <property type="entry name" value="Ser-Thr/Tyr_kinase_cat_dom"/>
</dbReference>
<name>A0A397STL8_9GLOM</name>
<organism evidence="6 7">
    <name type="scientific">Glomus cerebriforme</name>
    <dbReference type="NCBI Taxonomy" id="658196"/>
    <lineage>
        <taxon>Eukaryota</taxon>
        <taxon>Fungi</taxon>
        <taxon>Fungi incertae sedis</taxon>
        <taxon>Mucoromycota</taxon>
        <taxon>Glomeromycotina</taxon>
        <taxon>Glomeromycetes</taxon>
        <taxon>Glomerales</taxon>
        <taxon>Glomeraceae</taxon>
        <taxon>Glomus</taxon>
    </lineage>
</organism>
<keyword evidence="2" id="KW-0067">ATP-binding</keyword>
<feature type="compositionally biased region" description="Polar residues" evidence="3">
    <location>
        <begin position="148"/>
        <end position="157"/>
    </location>
</feature>
<evidence type="ECO:0000313" key="6">
    <source>
        <dbReference type="EMBL" id="RIA87355.1"/>
    </source>
</evidence>
<dbReference type="Pfam" id="PF00069">
    <property type="entry name" value="Pkinase"/>
    <property type="match status" value="1"/>
</dbReference>
<dbReference type="PRINTS" id="PR00109">
    <property type="entry name" value="TYRKINASE"/>
</dbReference>
<evidence type="ECO:0000259" key="5">
    <source>
        <dbReference type="PROSITE" id="PS50011"/>
    </source>
</evidence>
<dbReference type="OrthoDB" id="266718at2759"/>
<gene>
    <name evidence="6" type="ORF">C1645_713964</name>
</gene>
<keyword evidence="6" id="KW-0418">Kinase</keyword>
<evidence type="ECO:0000256" key="2">
    <source>
        <dbReference type="ARBA" id="ARBA00022840"/>
    </source>
</evidence>
<feature type="region of interest" description="Disordered" evidence="3">
    <location>
        <begin position="123"/>
        <end position="163"/>
    </location>
</feature>
<comment type="caution">
    <text evidence="6">The sequence shown here is derived from an EMBL/GenBank/DDBJ whole genome shotgun (WGS) entry which is preliminary data.</text>
</comment>
<accession>A0A397STL8</accession>
<dbReference type="STRING" id="658196.A0A397STL8"/>
<dbReference type="GO" id="GO:0005737">
    <property type="term" value="C:cytoplasm"/>
    <property type="evidence" value="ECO:0007669"/>
    <property type="project" value="TreeGrafter"/>
</dbReference>
<proteinExistence type="predicted"/>
<dbReference type="Gene3D" id="1.10.510.10">
    <property type="entry name" value="Transferase(Phosphotransferase) domain 1"/>
    <property type="match status" value="1"/>
</dbReference>
<dbReference type="InterPro" id="IPR000719">
    <property type="entry name" value="Prot_kinase_dom"/>
</dbReference>
<protein>
    <submittedName>
        <fullName evidence="6">Kinase-like domain-containing protein</fullName>
    </submittedName>
</protein>
<keyword evidence="4" id="KW-1133">Transmembrane helix</keyword>
<reference evidence="6 7" key="1">
    <citation type="submission" date="2018-06" db="EMBL/GenBank/DDBJ databases">
        <title>Comparative genomics reveals the genomic features of Rhizophagus irregularis, R. cerebriforme, R. diaphanum and Gigaspora rosea, and their symbiotic lifestyle signature.</title>
        <authorList>
            <person name="Morin E."/>
            <person name="San Clemente H."/>
            <person name="Chen E.C.H."/>
            <person name="De La Providencia I."/>
            <person name="Hainaut M."/>
            <person name="Kuo A."/>
            <person name="Kohler A."/>
            <person name="Murat C."/>
            <person name="Tang N."/>
            <person name="Roy S."/>
            <person name="Loubradou J."/>
            <person name="Henrissat B."/>
            <person name="Grigoriev I.V."/>
            <person name="Corradi N."/>
            <person name="Roux C."/>
            <person name="Martin F.M."/>
        </authorList>
    </citation>
    <scope>NUCLEOTIDE SEQUENCE [LARGE SCALE GENOMIC DNA]</scope>
    <source>
        <strain evidence="6 7">DAOM 227022</strain>
    </source>
</reference>
<dbReference type="Proteomes" id="UP000265703">
    <property type="component" value="Unassembled WGS sequence"/>
</dbReference>
<keyword evidence="4" id="KW-0812">Transmembrane</keyword>
<dbReference type="PROSITE" id="PS00108">
    <property type="entry name" value="PROTEIN_KINASE_ST"/>
    <property type="match status" value="1"/>
</dbReference>
<feature type="transmembrane region" description="Helical" evidence="4">
    <location>
        <begin position="7"/>
        <end position="25"/>
    </location>
</feature>
<evidence type="ECO:0000256" key="3">
    <source>
        <dbReference type="SAM" id="MobiDB-lite"/>
    </source>
</evidence>
<dbReference type="AlphaFoldDB" id="A0A397STL8"/>
<dbReference type="InterPro" id="IPR050629">
    <property type="entry name" value="STE20/SPS1-PAK"/>
</dbReference>
<keyword evidence="4" id="KW-0472">Membrane</keyword>
<dbReference type="GO" id="GO:0004674">
    <property type="term" value="F:protein serine/threonine kinase activity"/>
    <property type="evidence" value="ECO:0007669"/>
    <property type="project" value="TreeGrafter"/>
</dbReference>
<dbReference type="InterPro" id="IPR011009">
    <property type="entry name" value="Kinase-like_dom_sf"/>
</dbReference>
<evidence type="ECO:0000256" key="1">
    <source>
        <dbReference type="ARBA" id="ARBA00022741"/>
    </source>
</evidence>
<sequence length="503" mass="57889">MDIKRNIPLWLVLTIIYSNIVNLVIPELGNLVLIKVLITLVFGLVHKLKVHFSKHYIIIIKNPFTHKRVSLLSSTYTTYITSSIIEEAPLQPPQSSPLPRLARMQEENRQLLLKLAGLENEKMMSNSDNEDDNRRVRNLRRNSNNSNKYKCSTGTLNSRPSSSVFSASTSANGTLFTDITNYSCDFEEIKPEITSNNWEVIDERAESQNKHLYISKIRNSVEELDIRDVFNMEQINSGALGKVYKCTHRKSQQILAIKSINLSSSKLLNVSYSEVLACRLLRHPNIIQNYKQYIYEEYTSTNDYDSELPNYILCLLMEYCEQGSLWDIRHKRQSKRLTEHEISFVCREVLKGLEYIHSMGIIHRDIKAQNILLSNDDIIKIADFGSSSLHSRASLKLGTLYWMAPEVLHDQIYNSKVDIWSLGIMAIELIDGRPPWFPLGQRKVVELIRTVGTPPFPLNISLDFENFLRDCLEVNPDERPSATDLLSHHFIKEFSSGIEKLQL</sequence>
<keyword evidence="1" id="KW-0547">Nucleotide-binding</keyword>
<evidence type="ECO:0000256" key="4">
    <source>
        <dbReference type="SAM" id="Phobius"/>
    </source>
</evidence>
<evidence type="ECO:0000313" key="7">
    <source>
        <dbReference type="Proteomes" id="UP000265703"/>
    </source>
</evidence>
<dbReference type="EMBL" id="QKYT01000312">
    <property type="protein sequence ID" value="RIA87355.1"/>
    <property type="molecule type" value="Genomic_DNA"/>
</dbReference>
<dbReference type="PANTHER" id="PTHR48012:SF2">
    <property type="entry name" value="STERILE20-LIKE KINASE, ISOFORM B"/>
    <property type="match status" value="1"/>
</dbReference>
<dbReference type="SUPFAM" id="SSF56112">
    <property type="entry name" value="Protein kinase-like (PK-like)"/>
    <property type="match status" value="1"/>
</dbReference>
<dbReference type="GO" id="GO:0005524">
    <property type="term" value="F:ATP binding"/>
    <property type="evidence" value="ECO:0007669"/>
    <property type="project" value="UniProtKB-KW"/>
</dbReference>
<dbReference type="SMART" id="SM00220">
    <property type="entry name" value="S_TKc"/>
    <property type="match status" value="1"/>
</dbReference>
<dbReference type="InterPro" id="IPR008271">
    <property type="entry name" value="Ser/Thr_kinase_AS"/>
</dbReference>
<feature type="domain" description="Protein kinase" evidence="5">
    <location>
        <begin position="229"/>
        <end position="491"/>
    </location>
</feature>